<name>A0A193LK50_9GAMM</name>
<accession>A0A193LK50</accession>
<dbReference type="PROSITE" id="PS51257">
    <property type="entry name" value="PROKAR_LIPOPROTEIN"/>
    <property type="match status" value="1"/>
</dbReference>
<evidence type="ECO:0000256" key="3">
    <source>
        <dbReference type="SAM" id="SignalP"/>
    </source>
</evidence>
<dbReference type="RefSeq" id="WP_068618499.1">
    <property type="nucleotide sequence ID" value="NZ_CP016268.1"/>
</dbReference>
<feature type="domain" description="Big-1" evidence="4">
    <location>
        <begin position="231"/>
        <end position="318"/>
    </location>
</feature>
<dbReference type="SUPFAM" id="SSF49373">
    <property type="entry name" value="Invasin/intimin cell-adhesion fragments"/>
    <property type="match status" value="4"/>
</dbReference>
<dbReference type="Proteomes" id="UP000092695">
    <property type="component" value="Chromosome"/>
</dbReference>
<dbReference type="OrthoDB" id="5620247at2"/>
<evidence type="ECO:0000256" key="1">
    <source>
        <dbReference type="ARBA" id="ARBA00010116"/>
    </source>
</evidence>
<dbReference type="AlphaFoldDB" id="A0A193LK50"/>
<keyword evidence="6" id="KW-1185">Reference proteome</keyword>
<feature type="region of interest" description="Disordered" evidence="2">
    <location>
        <begin position="573"/>
        <end position="612"/>
    </location>
</feature>
<evidence type="ECO:0000256" key="2">
    <source>
        <dbReference type="SAM" id="MobiDB-lite"/>
    </source>
</evidence>
<feature type="compositionally biased region" description="Polar residues" evidence="2">
    <location>
        <begin position="601"/>
        <end position="612"/>
    </location>
</feature>
<feature type="chain" id="PRO_5008260370" description="Big-1 domain-containing protein" evidence="3">
    <location>
        <begin position="28"/>
        <end position="612"/>
    </location>
</feature>
<dbReference type="SMART" id="SM00634">
    <property type="entry name" value="BID_1"/>
    <property type="match status" value="4"/>
</dbReference>
<sequence length="612" mass="62375">MSIIKRLTTLAVTLVLVACGGSGSGFATDPTVDPTDPTVTPVSAVTVLASSPTMQSDNSQSLTISVIVRDENNVAMEDVTVVMSADSGFLTIVNAVTDASGIATATLNNGGDPTNRPITVTADARGVTGSVTVNVVGTSLEMTGPAALSQSDDAVYTVVLTDAAGDGIPGETITVTSDNGNTLSAASLTTDNSGQAQFQMTATAPGADVLTATALGLQAIRNVNVSDDSFALTAPAAGAQIALNTPTTVTLNWSVGGVPQAGQTIGFSSTRGTLSSPTATTDAAGNASVTIQSTNAGGAVIEATNSAGTSTQATVQFIATAPNNIEVQASPFTIGPNDQSAITAIVRDAANNLVTGATVVFELDDVTGGQLSVGSAQTNNQGRASTFYTSSSTTSANNGVRITATVQSDPTITDDVELTVAQRELFISIGTGNTIFEPNSAQYRKEFVVQVSDSQGNGVEGVTVQSGILSDFYYKGYHTYVDPRWVPVYSAAGPCADEDVNRNGVLDPGEDFNNSGRIEAGNIASVVAQSGTGGTFTTDSGGFGIIDVYYPQEFAYWVDVTLTATTSVQGTEFAESSKFRLPGSAEDFSDEDTDPPGNPSPFGQSDTCANTL</sequence>
<dbReference type="PROSITE" id="PS51127">
    <property type="entry name" value="BIG1"/>
    <property type="match status" value="2"/>
</dbReference>
<feature type="domain" description="Big-1" evidence="4">
    <location>
        <begin position="44"/>
        <end position="136"/>
    </location>
</feature>
<dbReference type="Pfam" id="PF02369">
    <property type="entry name" value="Big_1"/>
    <property type="match status" value="3"/>
</dbReference>
<reference evidence="5 6" key="1">
    <citation type="submission" date="2016-06" db="EMBL/GenBank/DDBJ databases">
        <title>Complete genome sequence of a deep-branching marine Gamma Proteobacterium Woeseia oceani type strain XK5.</title>
        <authorList>
            <person name="Mu D."/>
            <person name="Du Z."/>
        </authorList>
    </citation>
    <scope>NUCLEOTIDE SEQUENCE [LARGE SCALE GENOMIC DNA]</scope>
    <source>
        <strain evidence="5 6">XK5</strain>
    </source>
</reference>
<evidence type="ECO:0000313" key="5">
    <source>
        <dbReference type="EMBL" id="ANO52808.1"/>
    </source>
</evidence>
<dbReference type="InterPro" id="IPR003344">
    <property type="entry name" value="Big_1_dom"/>
</dbReference>
<dbReference type="InterPro" id="IPR013783">
    <property type="entry name" value="Ig-like_fold"/>
</dbReference>
<dbReference type="EMBL" id="CP016268">
    <property type="protein sequence ID" value="ANO52808.1"/>
    <property type="molecule type" value="Genomic_DNA"/>
</dbReference>
<organism evidence="5 6">
    <name type="scientific">Woeseia oceani</name>
    <dbReference type="NCBI Taxonomy" id="1548547"/>
    <lineage>
        <taxon>Bacteria</taxon>
        <taxon>Pseudomonadati</taxon>
        <taxon>Pseudomonadota</taxon>
        <taxon>Gammaproteobacteria</taxon>
        <taxon>Woeseiales</taxon>
        <taxon>Woeseiaceae</taxon>
        <taxon>Woeseia</taxon>
    </lineage>
</organism>
<evidence type="ECO:0000313" key="6">
    <source>
        <dbReference type="Proteomes" id="UP000092695"/>
    </source>
</evidence>
<gene>
    <name evidence="5" type="ORF">BA177_17885</name>
</gene>
<dbReference type="Gene3D" id="2.60.40.10">
    <property type="entry name" value="Immunoglobulins"/>
    <property type="match status" value="4"/>
</dbReference>
<protein>
    <recommendedName>
        <fullName evidence="4">Big-1 domain-containing protein</fullName>
    </recommendedName>
</protein>
<keyword evidence="3" id="KW-0732">Signal</keyword>
<evidence type="ECO:0000259" key="4">
    <source>
        <dbReference type="PROSITE" id="PS51127"/>
    </source>
</evidence>
<dbReference type="InterPro" id="IPR008964">
    <property type="entry name" value="Invasin/intimin_cell_adhesion"/>
</dbReference>
<feature type="signal peptide" evidence="3">
    <location>
        <begin position="1"/>
        <end position="27"/>
    </location>
</feature>
<dbReference type="KEGG" id="woc:BA177_17885"/>
<comment type="similarity">
    <text evidence="1">Belongs to the intimin/invasin family.</text>
</comment>
<proteinExistence type="inferred from homology"/>
<dbReference type="STRING" id="1548547.BA177_17885"/>